<dbReference type="Proteomes" id="UP000671862">
    <property type="component" value="Chromosome"/>
</dbReference>
<feature type="transmembrane region" description="Helical" evidence="1">
    <location>
        <begin position="9"/>
        <end position="27"/>
    </location>
</feature>
<keyword evidence="1" id="KW-0472">Membrane</keyword>
<feature type="transmembrane region" description="Helical" evidence="1">
    <location>
        <begin position="33"/>
        <end position="51"/>
    </location>
</feature>
<name>A0ABX7S5U4_9BACT</name>
<sequence>MINDVLKKMYFTTFMIALFVVGSSIVISNKSFSFGYIIGTIGAFLYIYSLYRDIINLNYREISKKRKILKGFSLRYFFSASLFLLAGYIMEDKVSALFGVFLGLINVKISAYIVGLFYGGDQREKKG</sequence>
<organism evidence="2 3">
    <name type="scientific">Thermosipho ferrireducens</name>
    <dbReference type="NCBI Taxonomy" id="2571116"/>
    <lineage>
        <taxon>Bacteria</taxon>
        <taxon>Thermotogati</taxon>
        <taxon>Thermotogota</taxon>
        <taxon>Thermotogae</taxon>
        <taxon>Thermotogales</taxon>
        <taxon>Fervidobacteriaceae</taxon>
        <taxon>Thermosipho</taxon>
    </lineage>
</organism>
<keyword evidence="3" id="KW-1185">Reference proteome</keyword>
<evidence type="ECO:0000313" key="2">
    <source>
        <dbReference type="EMBL" id="QTA37176.1"/>
    </source>
</evidence>
<reference evidence="2 3" key="1">
    <citation type="submission" date="2021-03" db="EMBL/GenBank/DDBJ databases">
        <title>Thermosipho ferrireducens sp.nov., an anaerobic thermophilic iron-reducing bacterium isolated from a deep-sea hydrothermal sulfide deposits.</title>
        <authorList>
            <person name="Zeng X."/>
            <person name="Chen Y."/>
            <person name="Shao Z."/>
        </authorList>
    </citation>
    <scope>NUCLEOTIDE SEQUENCE [LARGE SCALE GENOMIC DNA]</scope>
    <source>
        <strain evidence="2 3">JL129W03</strain>
    </source>
</reference>
<dbReference type="EMBL" id="CP071446">
    <property type="protein sequence ID" value="QTA37176.1"/>
    <property type="molecule type" value="Genomic_DNA"/>
</dbReference>
<feature type="transmembrane region" description="Helical" evidence="1">
    <location>
        <begin position="96"/>
        <end position="118"/>
    </location>
</feature>
<feature type="transmembrane region" description="Helical" evidence="1">
    <location>
        <begin position="72"/>
        <end position="90"/>
    </location>
</feature>
<protein>
    <submittedName>
        <fullName evidence="2">ATPase</fullName>
    </submittedName>
</protein>
<evidence type="ECO:0000256" key="1">
    <source>
        <dbReference type="SAM" id="Phobius"/>
    </source>
</evidence>
<keyword evidence="1" id="KW-1133">Transmembrane helix</keyword>
<proteinExistence type="predicted"/>
<keyword evidence="1" id="KW-0812">Transmembrane</keyword>
<dbReference type="RefSeq" id="WP_207565901.1">
    <property type="nucleotide sequence ID" value="NZ_CP071446.1"/>
</dbReference>
<gene>
    <name evidence="2" type="ORF">JYK00_05335</name>
</gene>
<accession>A0ABX7S5U4</accession>
<evidence type="ECO:0000313" key="3">
    <source>
        <dbReference type="Proteomes" id="UP000671862"/>
    </source>
</evidence>